<keyword evidence="9" id="KW-0282">Flagellum</keyword>
<evidence type="ECO:0000313" key="10">
    <source>
        <dbReference type="Proteomes" id="UP000179243"/>
    </source>
</evidence>
<evidence type="ECO:0000256" key="1">
    <source>
        <dbReference type="ARBA" id="ARBA00004117"/>
    </source>
</evidence>
<feature type="region of interest" description="Disordered" evidence="7">
    <location>
        <begin position="73"/>
        <end position="101"/>
    </location>
</feature>
<evidence type="ECO:0000256" key="4">
    <source>
        <dbReference type="ARBA" id="ARBA00023143"/>
    </source>
</evidence>
<evidence type="ECO:0000256" key="5">
    <source>
        <dbReference type="ARBA" id="ARBA00024934"/>
    </source>
</evidence>
<dbReference type="GO" id="GO:0071973">
    <property type="term" value="P:bacterial-type flagellum-dependent cell motility"/>
    <property type="evidence" value="ECO:0007669"/>
    <property type="project" value="InterPro"/>
</dbReference>
<evidence type="ECO:0000256" key="6">
    <source>
        <dbReference type="PIRNR" id="PIRNR002889"/>
    </source>
</evidence>
<dbReference type="AlphaFoldDB" id="A0A1F7F077"/>
<evidence type="ECO:0000259" key="8">
    <source>
        <dbReference type="Pfam" id="PF00460"/>
    </source>
</evidence>
<keyword evidence="4 6" id="KW-0975">Bacterial flagellum</keyword>
<evidence type="ECO:0000313" key="9">
    <source>
        <dbReference type="EMBL" id="OGJ99915.1"/>
    </source>
</evidence>
<protein>
    <recommendedName>
        <fullName evidence="3 6">Flagellar basal body rod protein FlgB</fullName>
    </recommendedName>
</protein>
<sequence length="140" mass="15669">MITKELLFKKTSLPAVEKSLDASMLRSKAIANNIANINVPGYKRVEVAFEDDLKKALDKTKLKGVKTDQAHFDLGRPSIPKVHPKSYRPIDPSLPSGENDVDIDMENAKLAETQLLFNFGTRFAQERFSAIQQAIQGKNR</sequence>
<dbReference type="PIRSF" id="PIRSF002889">
    <property type="entry name" value="Rod_FlgB"/>
    <property type="match status" value="1"/>
</dbReference>
<evidence type="ECO:0000256" key="2">
    <source>
        <dbReference type="ARBA" id="ARBA00009677"/>
    </source>
</evidence>
<keyword evidence="9" id="KW-0966">Cell projection</keyword>
<dbReference type="GO" id="GO:0030694">
    <property type="term" value="C:bacterial-type flagellum basal body, rod"/>
    <property type="evidence" value="ECO:0007669"/>
    <property type="project" value="InterPro"/>
</dbReference>
<reference evidence="9 10" key="1">
    <citation type="journal article" date="2016" name="Nat. Commun.">
        <title>Thousands of microbial genomes shed light on interconnected biogeochemical processes in an aquifer system.</title>
        <authorList>
            <person name="Anantharaman K."/>
            <person name="Brown C.T."/>
            <person name="Hug L.A."/>
            <person name="Sharon I."/>
            <person name="Castelle C.J."/>
            <person name="Probst A.J."/>
            <person name="Thomas B.C."/>
            <person name="Singh A."/>
            <person name="Wilkins M.J."/>
            <person name="Karaoz U."/>
            <person name="Brodie E.L."/>
            <person name="Williams K.H."/>
            <person name="Hubbard S.S."/>
            <person name="Banfield J.F."/>
        </authorList>
    </citation>
    <scope>NUCLEOTIDE SEQUENCE [LARGE SCALE GENOMIC DNA]</scope>
</reference>
<name>A0A1F7F077_UNCRA</name>
<dbReference type="EMBL" id="MFYX01000157">
    <property type="protein sequence ID" value="OGJ99915.1"/>
    <property type="molecule type" value="Genomic_DNA"/>
</dbReference>
<evidence type="ECO:0000256" key="3">
    <source>
        <dbReference type="ARBA" id="ARBA00014376"/>
    </source>
</evidence>
<dbReference type="Proteomes" id="UP000179243">
    <property type="component" value="Unassembled WGS sequence"/>
</dbReference>
<dbReference type="Pfam" id="PF00460">
    <property type="entry name" value="Flg_bb_rod"/>
    <property type="match status" value="1"/>
</dbReference>
<comment type="subunit">
    <text evidence="6">The basal body constitutes a major portion of the flagellar organelle and consists of a number of rings mounted on a central rod.</text>
</comment>
<comment type="subcellular location">
    <subcellularLocation>
        <location evidence="1 6">Bacterial flagellum basal body</location>
    </subcellularLocation>
</comment>
<comment type="function">
    <text evidence="5 6">Structural component of flagellum, the bacterial motility apparatus. Part of the rod structure of flagellar basal body.</text>
</comment>
<accession>A0A1F7F077</accession>
<feature type="domain" description="Flagellar basal body rod protein N-terminal" evidence="8">
    <location>
        <begin position="28"/>
        <end position="43"/>
    </location>
</feature>
<keyword evidence="9" id="KW-0969">Cilium</keyword>
<dbReference type="NCBIfam" id="TIGR01396">
    <property type="entry name" value="FlgB"/>
    <property type="match status" value="1"/>
</dbReference>
<comment type="caution">
    <text evidence="9">The sequence shown here is derived from an EMBL/GenBank/DDBJ whole genome shotgun (WGS) entry which is preliminary data.</text>
</comment>
<comment type="similarity">
    <text evidence="2 6">Belongs to the flagella basal body rod proteins family.</text>
</comment>
<organism evidence="9 10">
    <name type="scientific">Candidatus Raymondbacteria bacterium RIFOXYD12_FULL_49_13</name>
    <dbReference type="NCBI Taxonomy" id="1817890"/>
    <lineage>
        <taxon>Bacteria</taxon>
        <taxon>Raymondiibacteriota</taxon>
    </lineage>
</organism>
<proteinExistence type="inferred from homology"/>
<dbReference type="InterPro" id="IPR001444">
    <property type="entry name" value="Flag_bb_rod_N"/>
</dbReference>
<evidence type="ECO:0000256" key="7">
    <source>
        <dbReference type="SAM" id="MobiDB-lite"/>
    </source>
</evidence>
<gene>
    <name evidence="9" type="ORF">A2519_00225</name>
</gene>
<dbReference type="InterPro" id="IPR006300">
    <property type="entry name" value="FlgB"/>
</dbReference>